<feature type="region of interest" description="Disordered" evidence="1">
    <location>
        <begin position="137"/>
        <end position="162"/>
    </location>
</feature>
<evidence type="ECO:0000256" key="1">
    <source>
        <dbReference type="SAM" id="MobiDB-lite"/>
    </source>
</evidence>
<proteinExistence type="predicted"/>
<name>A0A2Z7AMP0_9LAMI</name>
<feature type="region of interest" description="Disordered" evidence="1">
    <location>
        <begin position="379"/>
        <end position="413"/>
    </location>
</feature>
<dbReference type="EMBL" id="KV014374">
    <property type="protein sequence ID" value="KZV22400.1"/>
    <property type="molecule type" value="Genomic_DNA"/>
</dbReference>
<feature type="compositionally biased region" description="Basic and acidic residues" evidence="1">
    <location>
        <begin position="379"/>
        <end position="398"/>
    </location>
</feature>
<accession>A0A2Z7AMP0</accession>
<evidence type="ECO:0000313" key="3">
    <source>
        <dbReference type="Proteomes" id="UP000250235"/>
    </source>
</evidence>
<dbReference type="AlphaFoldDB" id="A0A2Z7AMP0"/>
<gene>
    <name evidence="2" type="ORF">F511_24459</name>
</gene>
<feature type="region of interest" description="Disordered" evidence="1">
    <location>
        <begin position="299"/>
        <end position="347"/>
    </location>
</feature>
<feature type="compositionally biased region" description="Low complexity" evidence="1">
    <location>
        <begin position="148"/>
        <end position="157"/>
    </location>
</feature>
<dbReference type="Proteomes" id="UP000250235">
    <property type="component" value="Unassembled WGS sequence"/>
</dbReference>
<protein>
    <submittedName>
        <fullName evidence="2">Uncharacterized protein</fullName>
    </submittedName>
</protein>
<organism evidence="2 3">
    <name type="scientific">Dorcoceras hygrometricum</name>
    <dbReference type="NCBI Taxonomy" id="472368"/>
    <lineage>
        <taxon>Eukaryota</taxon>
        <taxon>Viridiplantae</taxon>
        <taxon>Streptophyta</taxon>
        <taxon>Embryophyta</taxon>
        <taxon>Tracheophyta</taxon>
        <taxon>Spermatophyta</taxon>
        <taxon>Magnoliopsida</taxon>
        <taxon>eudicotyledons</taxon>
        <taxon>Gunneridae</taxon>
        <taxon>Pentapetalae</taxon>
        <taxon>asterids</taxon>
        <taxon>lamiids</taxon>
        <taxon>Lamiales</taxon>
        <taxon>Gesneriaceae</taxon>
        <taxon>Didymocarpoideae</taxon>
        <taxon>Trichosporeae</taxon>
        <taxon>Loxocarpinae</taxon>
        <taxon>Dorcoceras</taxon>
    </lineage>
</organism>
<reference evidence="2 3" key="1">
    <citation type="journal article" date="2015" name="Proc. Natl. Acad. Sci. U.S.A.">
        <title>The resurrection genome of Boea hygrometrica: A blueprint for survival of dehydration.</title>
        <authorList>
            <person name="Xiao L."/>
            <person name="Yang G."/>
            <person name="Zhang L."/>
            <person name="Yang X."/>
            <person name="Zhao S."/>
            <person name="Ji Z."/>
            <person name="Zhou Q."/>
            <person name="Hu M."/>
            <person name="Wang Y."/>
            <person name="Chen M."/>
            <person name="Xu Y."/>
            <person name="Jin H."/>
            <person name="Xiao X."/>
            <person name="Hu G."/>
            <person name="Bao F."/>
            <person name="Hu Y."/>
            <person name="Wan P."/>
            <person name="Li L."/>
            <person name="Deng X."/>
            <person name="Kuang T."/>
            <person name="Xiang C."/>
            <person name="Zhu J.K."/>
            <person name="Oliver M.J."/>
            <person name="He Y."/>
        </authorList>
    </citation>
    <scope>NUCLEOTIDE SEQUENCE [LARGE SCALE GENOMIC DNA]</scope>
    <source>
        <strain evidence="3">cv. XS01</strain>
    </source>
</reference>
<feature type="compositionally biased region" description="Basic residues" evidence="1">
    <location>
        <begin position="399"/>
        <end position="413"/>
    </location>
</feature>
<sequence length="413" mass="45735">MVEEDFVQNGSFIEAVQYWEAAPSLKKTWAWQRVCTEVILFSVSGCLRPASCFTDIVVENLGVERLPDYFLDDFDQGVHTEYFVDFLSVSSVQSDSEIDSASTSGNTVYRSPSPTDNPFALGPAIFSSVSQEEKLYFVQSPESPPAASPHQESSSSSTDVSMHFDSADIPVHVQADTPASAPVKAVEFDVREALLQQQVLLRQSLEKACRVLETQGTTQTKQINDLKKGLMAPVGTIFQDLMDIKRNQREHDAKLTSLDGQIAAIRNEKLDFQTKIAADILSLSTQISDIADFIRSGDAKKGEVGSSSHRPPIRVERRPLPTPQASVDDQSGRDNAGSSGAVHITGGGTFAERVERARRQIIESGLVISVEEAAERVIEADRRESDRLERERARERREKRLSRSSASKRRRGF</sequence>
<evidence type="ECO:0000313" key="2">
    <source>
        <dbReference type="EMBL" id="KZV22400.1"/>
    </source>
</evidence>
<keyword evidence="3" id="KW-1185">Reference proteome</keyword>